<dbReference type="GO" id="GO:0008893">
    <property type="term" value="F:guanosine-3',5'-bis(diphosphate) 3'-diphosphatase activity"/>
    <property type="evidence" value="ECO:0007669"/>
    <property type="project" value="TreeGrafter"/>
</dbReference>
<gene>
    <name evidence="4" type="primary">rppH</name>
    <name evidence="4" type="synonym">nudH</name>
    <name evidence="6" type="ORF">AVDCRST_MAG90-3341</name>
</gene>
<name>A0A6J4MPR4_9HYPH</name>
<sequence>MSRRNAERPSPQNLPYRPCVGIMLLNRDGLAFIGRRRQESGPEHVADGYAWQMPQGGIDPGEEPLEAALRELYEETGVRSAALLAEAPDWYAYDLPSFVAGRAWRGRYRGQMQRWFAFRFTGSDGEIDIRHPGGGRHRPEFDHWRWERVSALPDLIIPFKRPVYEKVVEAFGALAVPAEDVPPA</sequence>
<dbReference type="InterPro" id="IPR022927">
    <property type="entry name" value="RppH"/>
</dbReference>
<dbReference type="InterPro" id="IPR020084">
    <property type="entry name" value="NUDIX_hydrolase_CS"/>
</dbReference>
<evidence type="ECO:0000256" key="1">
    <source>
        <dbReference type="ARBA" id="ARBA00001936"/>
    </source>
</evidence>
<organism evidence="6">
    <name type="scientific">uncultured Microvirga sp</name>
    <dbReference type="NCBI Taxonomy" id="412392"/>
    <lineage>
        <taxon>Bacteria</taxon>
        <taxon>Pseudomonadati</taxon>
        <taxon>Pseudomonadota</taxon>
        <taxon>Alphaproteobacteria</taxon>
        <taxon>Hyphomicrobiales</taxon>
        <taxon>Methylobacteriaceae</taxon>
        <taxon>Microvirga</taxon>
        <taxon>environmental samples</taxon>
    </lineage>
</organism>
<dbReference type="GO" id="GO:0006753">
    <property type="term" value="P:nucleoside phosphate metabolic process"/>
    <property type="evidence" value="ECO:0007669"/>
    <property type="project" value="TreeGrafter"/>
</dbReference>
<feature type="domain" description="Nudix hydrolase" evidence="5">
    <location>
        <begin position="15"/>
        <end position="169"/>
    </location>
</feature>
<reference evidence="6" key="1">
    <citation type="submission" date="2020-02" db="EMBL/GenBank/DDBJ databases">
        <authorList>
            <person name="Meier V. D."/>
        </authorList>
    </citation>
    <scope>NUCLEOTIDE SEQUENCE</scope>
    <source>
        <strain evidence="6">AVDCRST_MAG90</strain>
    </source>
</reference>
<comment type="cofactor">
    <cofactor evidence="1">
        <name>Mn(2+)</name>
        <dbReference type="ChEBI" id="CHEBI:29035"/>
    </cofactor>
</comment>
<dbReference type="PRINTS" id="PR00502">
    <property type="entry name" value="NUDIXFAMILY"/>
</dbReference>
<dbReference type="PROSITE" id="PS51462">
    <property type="entry name" value="NUDIX"/>
    <property type="match status" value="1"/>
</dbReference>
<dbReference type="GO" id="GO:0019693">
    <property type="term" value="P:ribose phosphate metabolic process"/>
    <property type="evidence" value="ECO:0007669"/>
    <property type="project" value="TreeGrafter"/>
</dbReference>
<dbReference type="Gene3D" id="3.90.79.10">
    <property type="entry name" value="Nucleoside Triphosphate Pyrophosphohydrolase"/>
    <property type="match status" value="1"/>
</dbReference>
<dbReference type="SUPFAM" id="SSF55811">
    <property type="entry name" value="Nudix"/>
    <property type="match status" value="1"/>
</dbReference>
<dbReference type="EMBL" id="CADCUC010000714">
    <property type="protein sequence ID" value="CAA9365469.1"/>
    <property type="molecule type" value="Genomic_DNA"/>
</dbReference>
<feature type="short sequence motif" description="Nudix box" evidence="4">
    <location>
        <begin position="56"/>
        <end position="77"/>
    </location>
</feature>
<comment type="function">
    <text evidence="4">Accelerates the degradation of transcripts by removing pyrophosphate from the 5'-end of triphosphorylated RNA, leading to a more labile monophosphorylated state that can stimulate subsequent ribonuclease cleavage.</text>
</comment>
<evidence type="ECO:0000313" key="6">
    <source>
        <dbReference type="EMBL" id="CAA9365469.1"/>
    </source>
</evidence>
<dbReference type="InterPro" id="IPR000086">
    <property type="entry name" value="NUDIX_hydrolase_dom"/>
</dbReference>
<evidence type="ECO:0000256" key="4">
    <source>
        <dbReference type="HAMAP-Rule" id="MF_00298"/>
    </source>
</evidence>
<dbReference type="GO" id="GO:0034432">
    <property type="term" value="F:bis(5'-adenosyl)-pentaphosphatase activity"/>
    <property type="evidence" value="ECO:0007669"/>
    <property type="project" value="TreeGrafter"/>
</dbReference>
<dbReference type="EC" id="3.6.1.-" evidence="4"/>
<dbReference type="Pfam" id="PF00293">
    <property type="entry name" value="NUDIX"/>
    <property type="match status" value="1"/>
</dbReference>
<proteinExistence type="inferred from homology"/>
<keyword evidence="3 4" id="KW-0378">Hydrolase</keyword>
<evidence type="ECO:0000256" key="2">
    <source>
        <dbReference type="ARBA" id="ARBA00001946"/>
    </source>
</evidence>
<dbReference type="PROSITE" id="PS00893">
    <property type="entry name" value="NUDIX_BOX"/>
    <property type="match status" value="1"/>
</dbReference>
<dbReference type="HAMAP" id="MF_00298">
    <property type="entry name" value="Nudix_RppH"/>
    <property type="match status" value="1"/>
</dbReference>
<dbReference type="NCBIfam" id="NF001938">
    <property type="entry name" value="PRK00714.1-5"/>
    <property type="match status" value="1"/>
</dbReference>
<dbReference type="AlphaFoldDB" id="A0A6J4MPR4"/>
<protein>
    <recommendedName>
        <fullName evidence="4">RNA pyrophosphohydrolase</fullName>
        <ecNumber evidence="4">3.6.1.-</ecNumber>
    </recommendedName>
    <alternativeName>
        <fullName evidence="4">(Di)nucleoside polyphosphate hydrolase</fullName>
    </alternativeName>
</protein>
<dbReference type="InterPro" id="IPR015797">
    <property type="entry name" value="NUDIX_hydrolase-like_dom_sf"/>
</dbReference>
<dbReference type="PANTHER" id="PTHR11839">
    <property type="entry name" value="UDP/ADP-SUGAR PYROPHOSPHATASE"/>
    <property type="match status" value="1"/>
</dbReference>
<dbReference type="PANTHER" id="PTHR11839:SF22">
    <property type="entry name" value="NUDIX HYDROLASE 26, CHLOROPLASTIC"/>
    <property type="match status" value="1"/>
</dbReference>
<dbReference type="InterPro" id="IPR020476">
    <property type="entry name" value="Nudix_hydrolase"/>
</dbReference>
<evidence type="ECO:0000259" key="5">
    <source>
        <dbReference type="PROSITE" id="PS51462"/>
    </source>
</evidence>
<evidence type="ECO:0000256" key="3">
    <source>
        <dbReference type="ARBA" id="ARBA00022801"/>
    </source>
</evidence>
<accession>A0A6J4MPR4</accession>
<comment type="similarity">
    <text evidence="4">Belongs to the Nudix hydrolase family. RppH subfamily.</text>
</comment>
<comment type="cofactor">
    <cofactor evidence="4">
        <name>a divalent metal cation</name>
        <dbReference type="ChEBI" id="CHEBI:60240"/>
    </cofactor>
</comment>
<comment type="cofactor">
    <cofactor evidence="2">
        <name>Mg(2+)</name>
        <dbReference type="ChEBI" id="CHEBI:18420"/>
    </cofactor>
</comment>
<dbReference type="CDD" id="cd03671">
    <property type="entry name" value="NUDIX_Ap4A_hydrolase_plant_like"/>
    <property type="match status" value="1"/>
</dbReference>